<accession>A0ABW8DTB6</accession>
<dbReference type="InterPro" id="IPR056670">
    <property type="entry name" value="DUF7768"/>
</dbReference>
<evidence type="ECO:0000313" key="3">
    <source>
        <dbReference type="Proteomes" id="UP001617213"/>
    </source>
</evidence>
<dbReference type="SUPFAM" id="SSF52309">
    <property type="entry name" value="N-(deoxy)ribosyltransferase-like"/>
    <property type="match status" value="1"/>
</dbReference>
<proteinExistence type="predicted"/>
<dbReference type="Pfam" id="PF24963">
    <property type="entry name" value="DUF7768"/>
    <property type="match status" value="1"/>
</dbReference>
<evidence type="ECO:0000313" key="2">
    <source>
        <dbReference type="EMBL" id="MFJ2676848.1"/>
    </source>
</evidence>
<comment type="caution">
    <text evidence="2">The sequence shown here is derived from an EMBL/GenBank/DDBJ whole genome shotgun (WGS) entry which is preliminary data.</text>
</comment>
<feature type="domain" description="DUF7768" evidence="1">
    <location>
        <begin position="8"/>
        <end position="106"/>
    </location>
</feature>
<name>A0ABW8DTB6_9PSED</name>
<reference evidence="2 3" key="1">
    <citation type="submission" date="2024-10" db="EMBL/GenBank/DDBJ databases">
        <title>The Natural Products Discovery Center: Release of the First 8490 Sequenced Strains for Exploring Actinobacteria Biosynthetic Diversity.</title>
        <authorList>
            <person name="Kalkreuter E."/>
            <person name="Kautsar S.A."/>
            <person name="Yang D."/>
            <person name="Bader C.D."/>
            <person name="Teijaro C.N."/>
            <person name="Fluegel L."/>
            <person name="Davis C.M."/>
            <person name="Simpson J.R."/>
            <person name="Lauterbach L."/>
            <person name="Steele A.D."/>
            <person name="Gui C."/>
            <person name="Meng S."/>
            <person name="Li G."/>
            <person name="Viehrig K."/>
            <person name="Ye F."/>
            <person name="Su P."/>
            <person name="Kiefer A.F."/>
            <person name="Nichols A."/>
            <person name="Cepeda A.J."/>
            <person name="Yan W."/>
            <person name="Fan B."/>
            <person name="Jiang Y."/>
            <person name="Adhikari A."/>
            <person name="Zheng C.-J."/>
            <person name="Schuster L."/>
            <person name="Cowan T.M."/>
            <person name="Smanski M.J."/>
            <person name="Chevrette M.G."/>
            <person name="De Carvalho L.P.S."/>
            <person name="Shen B."/>
        </authorList>
    </citation>
    <scope>NUCLEOTIDE SEQUENCE [LARGE SCALE GENOMIC DNA]</scope>
    <source>
        <strain evidence="2 3">NPDC087581</strain>
    </source>
</reference>
<dbReference type="EMBL" id="JBIUWZ010000001">
    <property type="protein sequence ID" value="MFJ2676848.1"/>
    <property type="molecule type" value="Genomic_DNA"/>
</dbReference>
<keyword evidence="3" id="KW-1185">Reference proteome</keyword>
<sequence length="139" mass="15142">MSAKQKIPVVYVAGPYRAATRELIAENIAVARSVAVATARLGWFPLCPHTNTAHFDDDLPGEDQFFLDGTLALMEPCNAVVLINGWRYSAGTLGEVHRARELGMPIFACLEDLPTAEEFAGMTVVKAHDLVTREAVTNE</sequence>
<evidence type="ECO:0000259" key="1">
    <source>
        <dbReference type="Pfam" id="PF24963"/>
    </source>
</evidence>
<gene>
    <name evidence="2" type="ORF">ACIOWJ_01900</name>
</gene>
<dbReference type="RefSeq" id="WP_401379784.1">
    <property type="nucleotide sequence ID" value="NZ_JBIUWZ010000001.1"/>
</dbReference>
<dbReference type="Proteomes" id="UP001617213">
    <property type="component" value="Unassembled WGS sequence"/>
</dbReference>
<protein>
    <submittedName>
        <fullName evidence="2">DUF1937 family protein</fullName>
    </submittedName>
</protein>
<dbReference type="Gene3D" id="3.40.50.10400">
    <property type="entry name" value="Hypothetical protein PA1492"/>
    <property type="match status" value="1"/>
</dbReference>
<organism evidence="2 3">
    <name type="scientific">Pseudomonas sivasensis</name>
    <dbReference type="NCBI Taxonomy" id="1880678"/>
    <lineage>
        <taxon>Bacteria</taxon>
        <taxon>Pseudomonadati</taxon>
        <taxon>Pseudomonadota</taxon>
        <taxon>Gammaproteobacteria</taxon>
        <taxon>Pseudomonadales</taxon>
        <taxon>Pseudomonadaceae</taxon>
        <taxon>Pseudomonas</taxon>
    </lineage>
</organism>